<gene>
    <name evidence="3" type="ORF">BaOVIS_028960</name>
</gene>
<feature type="signal peptide" evidence="2">
    <location>
        <begin position="1"/>
        <end position="17"/>
    </location>
</feature>
<organism evidence="3 4">
    <name type="scientific">Babesia ovis</name>
    <dbReference type="NCBI Taxonomy" id="5869"/>
    <lineage>
        <taxon>Eukaryota</taxon>
        <taxon>Sar</taxon>
        <taxon>Alveolata</taxon>
        <taxon>Apicomplexa</taxon>
        <taxon>Aconoidasida</taxon>
        <taxon>Piroplasmida</taxon>
        <taxon>Babesiidae</taxon>
        <taxon>Babesia</taxon>
    </lineage>
</organism>
<keyword evidence="1" id="KW-0175">Coiled coil</keyword>
<protein>
    <submittedName>
        <fullName evidence="3">Thymidine kinase, putative</fullName>
    </submittedName>
</protein>
<evidence type="ECO:0000313" key="4">
    <source>
        <dbReference type="Proteomes" id="UP001057455"/>
    </source>
</evidence>
<feature type="chain" id="PRO_5040977316" evidence="2">
    <location>
        <begin position="18"/>
        <end position="126"/>
    </location>
</feature>
<accession>A0A9W5TC54</accession>
<dbReference type="Proteomes" id="UP001057455">
    <property type="component" value="Unassembled WGS sequence"/>
</dbReference>
<keyword evidence="2" id="KW-0732">Signal</keyword>
<dbReference type="GO" id="GO:0016301">
    <property type="term" value="F:kinase activity"/>
    <property type="evidence" value="ECO:0007669"/>
    <property type="project" value="UniProtKB-KW"/>
</dbReference>
<dbReference type="OrthoDB" id="10330401at2759"/>
<name>A0A9W5TC54_BABOV</name>
<dbReference type="AlphaFoldDB" id="A0A9W5TC54"/>
<keyword evidence="3" id="KW-0418">Kinase</keyword>
<feature type="coiled-coil region" evidence="1">
    <location>
        <begin position="81"/>
        <end position="108"/>
    </location>
</feature>
<dbReference type="EMBL" id="BLIY01000022">
    <property type="protein sequence ID" value="GFE55492.1"/>
    <property type="molecule type" value="Genomic_DNA"/>
</dbReference>
<evidence type="ECO:0000256" key="1">
    <source>
        <dbReference type="SAM" id="Coils"/>
    </source>
</evidence>
<reference evidence="3" key="1">
    <citation type="submission" date="2019-12" db="EMBL/GenBank/DDBJ databases">
        <title>Genome sequence of Babesia ovis.</title>
        <authorList>
            <person name="Yamagishi J."/>
            <person name="Sevinc F."/>
            <person name="Xuan X."/>
        </authorList>
    </citation>
    <scope>NUCLEOTIDE SEQUENCE</scope>
    <source>
        <strain evidence="3">Selcuk</strain>
    </source>
</reference>
<sequence length="126" mass="14127">MYWLMPLLLSQIALVYSDSDAGKHRKFAATGNGRFTQAALKSGNDDEKGLMSLLFHGPVAPRHISFGIEDSNRGVTSEIQLGEDESHLENTLNRLEESEQNQLDAVQESLYLQNEQLEQIHNFIAP</sequence>
<keyword evidence="4" id="KW-1185">Reference proteome</keyword>
<comment type="caution">
    <text evidence="3">The sequence shown here is derived from an EMBL/GenBank/DDBJ whole genome shotgun (WGS) entry which is preliminary data.</text>
</comment>
<evidence type="ECO:0000313" key="3">
    <source>
        <dbReference type="EMBL" id="GFE55492.1"/>
    </source>
</evidence>
<evidence type="ECO:0000256" key="2">
    <source>
        <dbReference type="SAM" id="SignalP"/>
    </source>
</evidence>
<keyword evidence="3" id="KW-0808">Transferase</keyword>
<proteinExistence type="predicted"/>